<comment type="caution">
    <text evidence="10">The sequence shown here is derived from an EMBL/GenBank/DDBJ whole genome shotgun (WGS) entry which is preliminary data.</text>
</comment>
<dbReference type="PROSITE" id="PS00127">
    <property type="entry name" value="RNASE_PANCREATIC"/>
    <property type="match status" value="1"/>
</dbReference>
<evidence type="ECO:0000256" key="5">
    <source>
        <dbReference type="ARBA" id="ARBA00022759"/>
    </source>
</evidence>
<dbReference type="EMBL" id="VOAJ01004087">
    <property type="protein sequence ID" value="KAF0877875.1"/>
    <property type="molecule type" value="Genomic_DNA"/>
</dbReference>
<evidence type="ECO:0000256" key="3">
    <source>
        <dbReference type="ARBA" id="ARBA00022525"/>
    </source>
</evidence>
<proteinExistence type="inferred from homology"/>
<feature type="chain" id="PRO_5026376321" evidence="8">
    <location>
        <begin position="34"/>
        <end position="156"/>
    </location>
</feature>
<feature type="non-terminal residue" evidence="10">
    <location>
        <position position="1"/>
    </location>
</feature>
<keyword evidence="4 8" id="KW-0540">Nuclease</keyword>
<keyword evidence="3" id="KW-0964">Secreted</keyword>
<dbReference type="InterPro" id="IPR001427">
    <property type="entry name" value="RNaseA"/>
</dbReference>
<dbReference type="FunFam" id="3.10.130.10:FF:000001">
    <property type="entry name" value="Ribonuclease pancreatic"/>
    <property type="match status" value="1"/>
</dbReference>
<keyword evidence="11" id="KW-1185">Reference proteome</keyword>
<keyword evidence="8" id="KW-0732">Signal</keyword>
<dbReference type="GO" id="GO:0005576">
    <property type="term" value="C:extracellular region"/>
    <property type="evidence" value="ECO:0007669"/>
    <property type="project" value="UniProtKB-SubCell"/>
</dbReference>
<sequence>RSETAMAQERFFNLFPLLVLVLLALGCVQTSLGKESRVMKFQWQHVDSDTTTSSPSYCNEMMKRRDMTDGWCKPVNTFVHKPLADIQAVCHQRNVTCKNGQPNCHKSTSKMNITNCHLKHGSKYPKCTYQTSQEKKYIIVACEGDPIMPVHFDDSV</sequence>
<reference evidence="10 11" key="1">
    <citation type="submission" date="2019-11" db="EMBL/GenBank/DDBJ databases">
        <authorList>
            <person name="Yang C."/>
            <person name="Li F."/>
        </authorList>
    </citation>
    <scope>NUCLEOTIDE SEQUENCE [LARGE SCALE GENOMIC DNA]</scope>
    <source>
        <strain evidence="10">KB4526</strain>
        <tissue evidence="10">Muscle</tissue>
    </source>
</reference>
<evidence type="ECO:0000256" key="6">
    <source>
        <dbReference type="ARBA" id="ARBA00022801"/>
    </source>
</evidence>
<dbReference type="PANTHER" id="PTHR11437">
    <property type="entry name" value="RIBONUCLEASE"/>
    <property type="match status" value="1"/>
</dbReference>
<comment type="similarity">
    <text evidence="2 8">Belongs to the pancreatic ribonuclease family.</text>
</comment>
<dbReference type="GO" id="GO:0004519">
    <property type="term" value="F:endonuclease activity"/>
    <property type="evidence" value="ECO:0007669"/>
    <property type="project" value="UniProtKB-KW"/>
</dbReference>
<dbReference type="Gene3D" id="3.10.130.10">
    <property type="entry name" value="Ribonuclease A-like domain"/>
    <property type="match status" value="1"/>
</dbReference>
<dbReference type="Proteomes" id="UP000475037">
    <property type="component" value="Unassembled WGS sequence"/>
</dbReference>
<evidence type="ECO:0000256" key="1">
    <source>
        <dbReference type="ARBA" id="ARBA00004613"/>
    </source>
</evidence>
<name>A0A6G1APS3_CROCR</name>
<organism evidence="10 11">
    <name type="scientific">Crocuta crocuta</name>
    <name type="common">Spotted hyena</name>
    <dbReference type="NCBI Taxonomy" id="9678"/>
    <lineage>
        <taxon>Eukaryota</taxon>
        <taxon>Metazoa</taxon>
        <taxon>Chordata</taxon>
        <taxon>Craniata</taxon>
        <taxon>Vertebrata</taxon>
        <taxon>Euteleostomi</taxon>
        <taxon>Mammalia</taxon>
        <taxon>Eutheria</taxon>
        <taxon>Laurasiatheria</taxon>
        <taxon>Carnivora</taxon>
        <taxon>Feliformia</taxon>
        <taxon>Hyaenidae</taxon>
        <taxon>Crocuta</taxon>
    </lineage>
</organism>
<comment type="subcellular location">
    <subcellularLocation>
        <location evidence="1">Secreted</location>
    </subcellularLocation>
</comment>
<feature type="domain" description="Ribonuclease A-domain" evidence="9">
    <location>
        <begin position="34"/>
        <end position="156"/>
    </location>
</feature>
<evidence type="ECO:0000313" key="10">
    <source>
        <dbReference type="EMBL" id="KAF0877875.1"/>
    </source>
</evidence>
<keyword evidence="5 8" id="KW-0255">Endonuclease</keyword>
<accession>A0A6G1APS3</accession>
<evidence type="ECO:0000256" key="2">
    <source>
        <dbReference type="ARBA" id="ARBA00005600"/>
    </source>
</evidence>
<feature type="signal peptide" evidence="8">
    <location>
        <begin position="1"/>
        <end position="33"/>
    </location>
</feature>
<gene>
    <name evidence="10" type="primary">Rnase1</name>
    <name evidence="10" type="ORF">FOF47_R00767</name>
</gene>
<dbReference type="InterPro" id="IPR036816">
    <property type="entry name" value="RNaseA-like_dom_sf"/>
</dbReference>
<evidence type="ECO:0000256" key="7">
    <source>
        <dbReference type="ARBA" id="ARBA00023157"/>
    </source>
</evidence>
<dbReference type="SMART" id="SM00092">
    <property type="entry name" value="RNAse_Pc"/>
    <property type="match status" value="1"/>
</dbReference>
<dbReference type="GO" id="GO:0003676">
    <property type="term" value="F:nucleic acid binding"/>
    <property type="evidence" value="ECO:0007669"/>
    <property type="project" value="InterPro"/>
</dbReference>
<dbReference type="GO" id="GO:0016787">
    <property type="term" value="F:hydrolase activity"/>
    <property type="evidence" value="ECO:0007669"/>
    <property type="project" value="UniProtKB-KW"/>
</dbReference>
<evidence type="ECO:0000256" key="8">
    <source>
        <dbReference type="RuleBase" id="RU000651"/>
    </source>
</evidence>
<dbReference type="InterPro" id="IPR023411">
    <property type="entry name" value="RNaseA_AS"/>
</dbReference>
<dbReference type="SUPFAM" id="SSF54076">
    <property type="entry name" value="RNase A-like"/>
    <property type="match status" value="1"/>
</dbReference>
<dbReference type="CDD" id="cd06265">
    <property type="entry name" value="RNase_A_canonical"/>
    <property type="match status" value="1"/>
</dbReference>
<keyword evidence="7" id="KW-1015">Disulfide bond</keyword>
<dbReference type="Pfam" id="PF00074">
    <property type="entry name" value="RnaseA"/>
    <property type="match status" value="1"/>
</dbReference>
<evidence type="ECO:0000259" key="9">
    <source>
        <dbReference type="SMART" id="SM00092"/>
    </source>
</evidence>
<dbReference type="InterPro" id="IPR023412">
    <property type="entry name" value="RNaseA_domain"/>
</dbReference>
<protein>
    <submittedName>
        <fullName evidence="10">RNAS1 Ribonuclease</fullName>
    </submittedName>
</protein>
<feature type="non-terminal residue" evidence="10">
    <location>
        <position position="156"/>
    </location>
</feature>
<dbReference type="PRINTS" id="PR00794">
    <property type="entry name" value="RIBONUCLEASE"/>
</dbReference>
<dbReference type="AlphaFoldDB" id="A0A6G1APS3"/>
<evidence type="ECO:0000256" key="4">
    <source>
        <dbReference type="ARBA" id="ARBA00022722"/>
    </source>
</evidence>
<evidence type="ECO:0000313" key="11">
    <source>
        <dbReference type="Proteomes" id="UP000475037"/>
    </source>
</evidence>
<dbReference type="GO" id="GO:0050830">
    <property type="term" value="P:defense response to Gram-positive bacterium"/>
    <property type="evidence" value="ECO:0007669"/>
    <property type="project" value="TreeGrafter"/>
</dbReference>
<dbReference type="GO" id="GO:0004540">
    <property type="term" value="F:RNA nuclease activity"/>
    <property type="evidence" value="ECO:0007669"/>
    <property type="project" value="UniProtKB-ARBA"/>
</dbReference>
<dbReference type="PANTHER" id="PTHR11437:SF24">
    <property type="entry name" value="RIBONUCLEASE PANCREATIC"/>
    <property type="match status" value="1"/>
</dbReference>
<keyword evidence="6 8" id="KW-0378">Hydrolase</keyword>